<reference evidence="2 3" key="2">
    <citation type="submission" date="2024-07" db="EMBL/GenBank/DDBJ databases">
        <authorList>
            <person name="Akdeniz Z."/>
        </authorList>
    </citation>
    <scope>NUCLEOTIDE SEQUENCE [LARGE SCALE GENOMIC DNA]</scope>
</reference>
<accession>A0AA86NZR5</accession>
<gene>
    <name evidence="1" type="ORF">HINF_LOCUS15920</name>
    <name evidence="2" type="ORF">HINF_LOCUS71502</name>
</gene>
<comment type="caution">
    <text evidence="1">The sequence shown here is derived from an EMBL/GenBank/DDBJ whole genome shotgun (WGS) entry which is preliminary data.</text>
</comment>
<dbReference type="EMBL" id="CATOUU010000389">
    <property type="protein sequence ID" value="CAI9928275.1"/>
    <property type="molecule type" value="Genomic_DNA"/>
</dbReference>
<evidence type="ECO:0000313" key="2">
    <source>
        <dbReference type="EMBL" id="CAL6102090.1"/>
    </source>
</evidence>
<evidence type="ECO:0000313" key="1">
    <source>
        <dbReference type="EMBL" id="CAI9928275.1"/>
    </source>
</evidence>
<name>A0AA86NZR5_9EUKA</name>
<dbReference type="EMBL" id="CAXDID020000551">
    <property type="protein sequence ID" value="CAL6102090.1"/>
    <property type="molecule type" value="Genomic_DNA"/>
</dbReference>
<keyword evidence="3" id="KW-1185">Reference proteome</keyword>
<organism evidence="1">
    <name type="scientific">Hexamita inflata</name>
    <dbReference type="NCBI Taxonomy" id="28002"/>
    <lineage>
        <taxon>Eukaryota</taxon>
        <taxon>Metamonada</taxon>
        <taxon>Diplomonadida</taxon>
        <taxon>Hexamitidae</taxon>
        <taxon>Hexamitinae</taxon>
        <taxon>Hexamita</taxon>
    </lineage>
</organism>
<dbReference type="Proteomes" id="UP001642409">
    <property type="component" value="Unassembled WGS sequence"/>
</dbReference>
<reference evidence="1" key="1">
    <citation type="submission" date="2023-06" db="EMBL/GenBank/DDBJ databases">
        <authorList>
            <person name="Kurt Z."/>
        </authorList>
    </citation>
    <scope>NUCLEOTIDE SEQUENCE</scope>
</reference>
<proteinExistence type="predicted"/>
<sequence length="184" mass="20745">MKLPLSSAANQMALIFLSKFSVINRRLVDFRSVFRSGTQIQTKMSMYHIQTNRLRGKHISQIIMVVYHSIGKHTWSCSSSITSAGSLRQISNASVSHLEVLDLDLASEHSKQHLLGCKPFMNQSERLSSWNYVLLFTPSIGESRMLAYEEHTVSGFDSWLGEIKALKTTNGFSMETPFAFSHKA</sequence>
<protein>
    <submittedName>
        <fullName evidence="2">Hypothetical_protein</fullName>
    </submittedName>
</protein>
<evidence type="ECO:0000313" key="3">
    <source>
        <dbReference type="Proteomes" id="UP001642409"/>
    </source>
</evidence>
<dbReference type="AlphaFoldDB" id="A0AA86NZR5"/>